<keyword evidence="4 6" id="KW-1133">Transmembrane helix</keyword>
<proteinExistence type="inferred from homology"/>
<evidence type="ECO:0000256" key="6">
    <source>
        <dbReference type="RuleBase" id="RU310713"/>
    </source>
</evidence>
<feature type="transmembrane region" description="Helical" evidence="6">
    <location>
        <begin position="483"/>
        <end position="504"/>
    </location>
</feature>
<organism evidence="8 9">
    <name type="scientific">Mugilogobius chulae</name>
    <name type="common">yellowstripe goby</name>
    <dbReference type="NCBI Taxonomy" id="88201"/>
    <lineage>
        <taxon>Eukaryota</taxon>
        <taxon>Metazoa</taxon>
        <taxon>Chordata</taxon>
        <taxon>Craniata</taxon>
        <taxon>Vertebrata</taxon>
        <taxon>Euteleostomi</taxon>
        <taxon>Actinopterygii</taxon>
        <taxon>Neopterygii</taxon>
        <taxon>Teleostei</taxon>
        <taxon>Neoteleostei</taxon>
        <taxon>Acanthomorphata</taxon>
        <taxon>Gobiaria</taxon>
        <taxon>Gobiiformes</taxon>
        <taxon>Gobioidei</taxon>
        <taxon>Gobiidae</taxon>
        <taxon>Gobionellinae</taxon>
        <taxon>Mugilogobius</taxon>
    </lineage>
</organism>
<protein>
    <recommendedName>
        <fullName evidence="6">Transmembrane channel-like protein</fullName>
    </recommendedName>
</protein>
<evidence type="ECO:0000259" key="7">
    <source>
        <dbReference type="Pfam" id="PF07810"/>
    </source>
</evidence>
<dbReference type="InterPro" id="IPR038900">
    <property type="entry name" value="TMC"/>
</dbReference>
<evidence type="ECO:0000256" key="1">
    <source>
        <dbReference type="ARBA" id="ARBA00004141"/>
    </source>
</evidence>
<evidence type="ECO:0000256" key="5">
    <source>
        <dbReference type="ARBA" id="ARBA00023136"/>
    </source>
</evidence>
<evidence type="ECO:0000256" key="2">
    <source>
        <dbReference type="ARBA" id="ARBA00006510"/>
    </source>
</evidence>
<dbReference type="GO" id="GO:0005886">
    <property type="term" value="C:plasma membrane"/>
    <property type="evidence" value="ECO:0007669"/>
    <property type="project" value="InterPro"/>
</dbReference>
<comment type="similarity">
    <text evidence="2 6">Belongs to the TMC family.</text>
</comment>
<comment type="subcellular location">
    <subcellularLocation>
        <location evidence="1 6">Membrane</location>
        <topology evidence="1 6">Multi-pass membrane protein</topology>
    </subcellularLocation>
</comment>
<feature type="transmembrane region" description="Helical" evidence="6">
    <location>
        <begin position="16"/>
        <end position="40"/>
    </location>
</feature>
<keyword evidence="9" id="KW-1185">Reference proteome</keyword>
<dbReference type="GO" id="GO:0008381">
    <property type="term" value="F:mechanosensitive monoatomic ion channel activity"/>
    <property type="evidence" value="ECO:0007669"/>
    <property type="project" value="TreeGrafter"/>
</dbReference>
<accession>A0AAW0MW04</accession>
<dbReference type="PANTHER" id="PTHR23302:SF45">
    <property type="entry name" value="TRANSMEMBRANE CHANNEL-LIKE PROTEIN 4"/>
    <property type="match status" value="1"/>
</dbReference>
<keyword evidence="3 6" id="KW-0812">Transmembrane</keyword>
<reference evidence="9" key="1">
    <citation type="submission" date="2024-04" db="EMBL/GenBank/DDBJ databases">
        <title>Salinicola lusitanus LLJ914,a marine bacterium isolated from the Okinawa Trough.</title>
        <authorList>
            <person name="Li J."/>
        </authorList>
    </citation>
    <scope>NUCLEOTIDE SEQUENCE [LARGE SCALE GENOMIC DNA]</scope>
</reference>
<dbReference type="EMBL" id="JBBPFD010000019">
    <property type="protein sequence ID" value="KAK7886292.1"/>
    <property type="molecule type" value="Genomic_DNA"/>
</dbReference>
<dbReference type="AlphaFoldDB" id="A0AAW0MW04"/>
<evidence type="ECO:0000256" key="3">
    <source>
        <dbReference type="ARBA" id="ARBA00022692"/>
    </source>
</evidence>
<feature type="transmembrane region" description="Helical" evidence="6">
    <location>
        <begin position="257"/>
        <end position="279"/>
    </location>
</feature>
<evidence type="ECO:0000256" key="4">
    <source>
        <dbReference type="ARBA" id="ARBA00022989"/>
    </source>
</evidence>
<feature type="domain" description="TMC" evidence="7">
    <location>
        <begin position="303"/>
        <end position="412"/>
    </location>
</feature>
<name>A0AAW0MW04_9GOBI</name>
<feature type="transmembrane region" description="Helical" evidence="6">
    <location>
        <begin position="315"/>
        <end position="332"/>
    </location>
</feature>
<keyword evidence="5 6" id="KW-0472">Membrane</keyword>
<feature type="transmembrane region" description="Helical" evidence="6">
    <location>
        <begin position="217"/>
        <end position="237"/>
    </location>
</feature>
<feature type="transmembrane region" description="Helical" evidence="6">
    <location>
        <begin position="184"/>
        <end position="205"/>
    </location>
</feature>
<evidence type="ECO:0000313" key="9">
    <source>
        <dbReference type="Proteomes" id="UP001460270"/>
    </source>
</evidence>
<dbReference type="PANTHER" id="PTHR23302">
    <property type="entry name" value="TRANSMEMBRANE CHANNEL-RELATED"/>
    <property type="match status" value="1"/>
</dbReference>
<sequence length="521" mass="59024">MLQKIGGNFGGGVQSYFLFLRFLVILNLFSFLLIAGFVIIPSIVFRSVEGSAVNNTGTGFIEYTYLFYGYYNNTQIEGMNFSYNIPLAYLSTAGFYLLFCLFCIIARMGTTARVVAATGGSSEGNYSSLVFTGWDYGSNGDQATKLKQQNIYYRLQVDLEEERIKKRSASLTQWQKVFLYSARILLFFLTLAFIGLAITGIFFATNFSQQNSEQQGILGLFYEYLPSIVITVANFIVPMLNDQIAPFERYSPGVTVVFALVRAVLLRLISLAILLFTLWRQITCEKTPADCELCGYNIKVYQCWETRVGQEMYKLTLFDLIINIAVLILVEFPRRIVVDNWPNKLTRWVGRQEFMVPYNVLGLVYGQTVVWTGAFFCPLLPLINTLKFFILFYTKRITLFHNCRPALKTFRSTTSSFFFSGILLLGLFLASLVMIYSVALIHPSMACGPFRLSTTMWVVVPTTISKLSQTTQDFLFFLGSQSFSIPLFVLSCLVLCYIVAFACLQEKCYFVKSPTQTGRPG</sequence>
<dbReference type="InterPro" id="IPR012496">
    <property type="entry name" value="TMC_dom"/>
</dbReference>
<feature type="transmembrane region" description="Helical" evidence="6">
    <location>
        <begin position="87"/>
        <end position="108"/>
    </location>
</feature>
<feature type="transmembrane region" description="Helical" evidence="6">
    <location>
        <begin position="415"/>
        <end position="441"/>
    </location>
</feature>
<feature type="transmembrane region" description="Helical" evidence="6">
    <location>
        <begin position="369"/>
        <end position="394"/>
    </location>
</feature>
<evidence type="ECO:0000313" key="8">
    <source>
        <dbReference type="EMBL" id="KAK7886292.1"/>
    </source>
</evidence>
<dbReference type="Proteomes" id="UP001460270">
    <property type="component" value="Unassembled WGS sequence"/>
</dbReference>
<gene>
    <name evidence="8" type="ORF">WMY93_025913</name>
</gene>
<comment type="caution">
    <text evidence="8">The sequence shown here is derived from an EMBL/GenBank/DDBJ whole genome shotgun (WGS) entry which is preliminary data.</text>
</comment>
<dbReference type="Pfam" id="PF07810">
    <property type="entry name" value="TMC"/>
    <property type="match status" value="1"/>
</dbReference>